<dbReference type="EMBL" id="BHEO01000002">
    <property type="protein sequence ID" value="GBU03654.1"/>
    <property type="molecule type" value="Genomic_DNA"/>
</dbReference>
<dbReference type="AlphaFoldDB" id="A0A4R3JIM2"/>
<dbReference type="Proteomes" id="UP000702954">
    <property type="component" value="Unassembled WGS sequence"/>
</dbReference>
<dbReference type="Pfam" id="PF00561">
    <property type="entry name" value="Abhydrolase_1"/>
    <property type="match status" value="1"/>
</dbReference>
<evidence type="ECO:0000313" key="4">
    <source>
        <dbReference type="EMBL" id="TCS64650.1"/>
    </source>
</evidence>
<accession>A0A4R3JIM2</accession>
<gene>
    <name evidence="4" type="ORF">EDD74_12522</name>
    <name evidence="3" type="ORF">FAEUMB_01950</name>
</gene>
<evidence type="ECO:0000313" key="6">
    <source>
        <dbReference type="Proteomes" id="UP000702954"/>
    </source>
</evidence>
<dbReference type="Gene3D" id="3.40.50.1820">
    <property type="entry name" value="alpha/beta hydrolase"/>
    <property type="match status" value="1"/>
</dbReference>
<dbReference type="InterPro" id="IPR029058">
    <property type="entry name" value="AB_hydrolase_fold"/>
</dbReference>
<keyword evidence="6" id="KW-1185">Reference proteome</keyword>
<reference evidence="3 6" key="1">
    <citation type="journal article" date="2018" name="Int. J. Syst. Evol. Microbiol.">
        <title>Draft Genome Sequence of Faecalimonas umbilicata JCM 30896T, an Acetate-Producing Bacterium Isolated from Human Feces.</title>
        <authorList>
            <person name="Sakamoto M."/>
            <person name="Ikeyama N."/>
            <person name="Yuki M."/>
            <person name="Ohkuma M."/>
        </authorList>
    </citation>
    <scope>NUCLEOTIDE SEQUENCE [LARGE SCALE GENOMIC DNA]</scope>
    <source>
        <strain evidence="3 6">EGH7</strain>
    </source>
</reference>
<keyword evidence="1" id="KW-0812">Transmembrane</keyword>
<evidence type="ECO:0000313" key="3">
    <source>
        <dbReference type="EMBL" id="GBU03654.1"/>
    </source>
</evidence>
<sequence>MSWKKKLTTGAVLASLTAGTIYTINKIISFTSTLDNLLCKEDGHYFDWRFGKIFYKKQGEGKPILLIHDLTVNSSSHEWNKLVKSLKKRNTVYTIDLLGCGHSEKPNLTYTNFLYVQLLTDFIKTIIGEKTDVIATGTSSSFVLMACANDDSLFDRIMMINPTNLSTLATIPTKRTKLLRYLLLTPLIGTFLYNILMSKRLSDQNFFEENFHNPEALDVEIKNSYYESSHLDSSHGKYLLGSILGRYTNANMFHALKNINNSIFLIASTGSGENIAIAEQYRNYIPSIEITTLKDSVRFPQLETPQTLLEQIDLFLGVEEES</sequence>
<dbReference type="EMBL" id="SLZV01000025">
    <property type="protein sequence ID" value="TCS64650.1"/>
    <property type="molecule type" value="Genomic_DNA"/>
</dbReference>
<evidence type="ECO:0000256" key="1">
    <source>
        <dbReference type="SAM" id="Phobius"/>
    </source>
</evidence>
<proteinExistence type="predicted"/>
<keyword evidence="1" id="KW-0472">Membrane</keyword>
<evidence type="ECO:0000259" key="2">
    <source>
        <dbReference type="Pfam" id="PF00561"/>
    </source>
</evidence>
<name>A0A4R3JIM2_9FIRM</name>
<feature type="domain" description="AB hydrolase-1" evidence="2">
    <location>
        <begin position="63"/>
        <end position="287"/>
    </location>
</feature>
<comment type="caution">
    <text evidence="4">The sequence shown here is derived from an EMBL/GenBank/DDBJ whole genome shotgun (WGS) entry which is preliminary data.</text>
</comment>
<feature type="transmembrane region" description="Helical" evidence="1">
    <location>
        <begin position="178"/>
        <end position="196"/>
    </location>
</feature>
<protein>
    <submittedName>
        <fullName evidence="4">Pimeloyl-ACP methyl ester carboxylesterase</fullName>
    </submittedName>
</protein>
<dbReference type="SUPFAM" id="SSF53474">
    <property type="entry name" value="alpha/beta-Hydrolases"/>
    <property type="match status" value="1"/>
</dbReference>
<organism evidence="4 5">
    <name type="scientific">Faecalimonas umbilicata</name>
    <dbReference type="NCBI Taxonomy" id="1912855"/>
    <lineage>
        <taxon>Bacteria</taxon>
        <taxon>Bacillati</taxon>
        <taxon>Bacillota</taxon>
        <taxon>Clostridia</taxon>
        <taxon>Lachnospirales</taxon>
        <taxon>Lachnospiraceae</taxon>
        <taxon>Faecalimonas</taxon>
    </lineage>
</organism>
<dbReference type="RefSeq" id="WP_116440951.1">
    <property type="nucleotide sequence ID" value="NZ_BHEO01000002.1"/>
</dbReference>
<dbReference type="InterPro" id="IPR000073">
    <property type="entry name" value="AB_hydrolase_1"/>
</dbReference>
<evidence type="ECO:0000313" key="5">
    <source>
        <dbReference type="Proteomes" id="UP000294613"/>
    </source>
</evidence>
<dbReference type="PANTHER" id="PTHR46438">
    <property type="entry name" value="ALPHA/BETA-HYDROLASES SUPERFAMILY PROTEIN"/>
    <property type="match status" value="1"/>
</dbReference>
<keyword evidence="1" id="KW-1133">Transmembrane helix</keyword>
<dbReference type="Proteomes" id="UP000294613">
    <property type="component" value="Unassembled WGS sequence"/>
</dbReference>
<dbReference type="PANTHER" id="PTHR46438:SF2">
    <property type="entry name" value="ALPHA_BETA-HYDROLASES SUPERFAMILY PROTEIN"/>
    <property type="match status" value="1"/>
</dbReference>
<reference evidence="4 5" key="2">
    <citation type="submission" date="2019-03" db="EMBL/GenBank/DDBJ databases">
        <title>Genomic Encyclopedia of Type Strains, Phase IV (KMG-IV): sequencing the most valuable type-strain genomes for metagenomic binning, comparative biology and taxonomic classification.</title>
        <authorList>
            <person name="Goeker M."/>
        </authorList>
    </citation>
    <scope>NUCLEOTIDE SEQUENCE [LARGE SCALE GENOMIC DNA]</scope>
    <source>
        <strain evidence="4 5">DSM 103426</strain>
    </source>
</reference>